<name>A0A8K0GC35_IGNLU</name>
<dbReference type="GO" id="GO:0140662">
    <property type="term" value="F:ATP-dependent protein folding chaperone"/>
    <property type="evidence" value="ECO:0007669"/>
    <property type="project" value="InterPro"/>
</dbReference>
<accession>A0A8K0GC35</accession>
<dbReference type="Gene3D" id="2.60.34.10">
    <property type="entry name" value="Substrate Binding Domain Of DNAk, Chain A, domain 1"/>
    <property type="match status" value="1"/>
</dbReference>
<dbReference type="InterPro" id="IPR013126">
    <property type="entry name" value="Hsp_70_fam"/>
</dbReference>
<organism evidence="4 5">
    <name type="scientific">Ignelater luminosus</name>
    <name type="common">Cucubano</name>
    <name type="synonym">Pyrophorus luminosus</name>
    <dbReference type="NCBI Taxonomy" id="2038154"/>
    <lineage>
        <taxon>Eukaryota</taxon>
        <taxon>Metazoa</taxon>
        <taxon>Ecdysozoa</taxon>
        <taxon>Arthropoda</taxon>
        <taxon>Hexapoda</taxon>
        <taxon>Insecta</taxon>
        <taxon>Pterygota</taxon>
        <taxon>Neoptera</taxon>
        <taxon>Endopterygota</taxon>
        <taxon>Coleoptera</taxon>
        <taxon>Polyphaga</taxon>
        <taxon>Elateriformia</taxon>
        <taxon>Elateroidea</taxon>
        <taxon>Elateridae</taxon>
        <taxon>Agrypninae</taxon>
        <taxon>Pyrophorini</taxon>
        <taxon>Ignelater</taxon>
    </lineage>
</organism>
<comment type="similarity">
    <text evidence="1">Belongs to the heat shock protein 70 family.</text>
</comment>
<dbReference type="InterPro" id="IPR043129">
    <property type="entry name" value="ATPase_NBD"/>
</dbReference>
<comment type="caution">
    <text evidence="4">The sequence shown here is derived from an EMBL/GenBank/DDBJ whole genome shotgun (WGS) entry which is preliminary data.</text>
</comment>
<proteinExistence type="inferred from homology"/>
<keyword evidence="3" id="KW-0067">ATP-binding</keyword>
<keyword evidence="5" id="KW-1185">Reference proteome</keyword>
<gene>
    <name evidence="4" type="ORF">ILUMI_12131</name>
</gene>
<dbReference type="EMBL" id="VTPC01007407">
    <property type="protein sequence ID" value="KAF2894044.1"/>
    <property type="molecule type" value="Genomic_DNA"/>
</dbReference>
<dbReference type="Proteomes" id="UP000801492">
    <property type="component" value="Unassembled WGS sequence"/>
</dbReference>
<dbReference type="GO" id="GO:0005524">
    <property type="term" value="F:ATP binding"/>
    <property type="evidence" value="ECO:0007669"/>
    <property type="project" value="UniProtKB-KW"/>
</dbReference>
<dbReference type="Gene3D" id="3.30.420.40">
    <property type="match status" value="2"/>
</dbReference>
<dbReference type="FunFam" id="3.30.420.40:FF:000028">
    <property type="entry name" value="heat shock 70 kDa protein-like"/>
    <property type="match status" value="1"/>
</dbReference>
<dbReference type="InterPro" id="IPR029047">
    <property type="entry name" value="HSP70_peptide-bd_sf"/>
</dbReference>
<dbReference type="Pfam" id="PF00012">
    <property type="entry name" value="HSP70"/>
    <property type="match status" value="1"/>
</dbReference>
<dbReference type="SUPFAM" id="SSF100920">
    <property type="entry name" value="Heat shock protein 70kD (HSP70), peptide-binding domain"/>
    <property type="match status" value="1"/>
</dbReference>
<evidence type="ECO:0000313" key="5">
    <source>
        <dbReference type="Proteomes" id="UP000801492"/>
    </source>
</evidence>
<evidence type="ECO:0000256" key="2">
    <source>
        <dbReference type="ARBA" id="ARBA00022741"/>
    </source>
</evidence>
<dbReference type="PANTHER" id="PTHR19375">
    <property type="entry name" value="HEAT SHOCK PROTEIN 70KDA"/>
    <property type="match status" value="1"/>
</dbReference>
<dbReference type="Gene3D" id="3.90.640.10">
    <property type="entry name" value="Actin, Chain A, domain 4"/>
    <property type="match status" value="1"/>
</dbReference>
<evidence type="ECO:0000256" key="3">
    <source>
        <dbReference type="ARBA" id="ARBA00022840"/>
    </source>
</evidence>
<dbReference type="OrthoDB" id="434160at2759"/>
<reference evidence="4" key="1">
    <citation type="submission" date="2019-08" db="EMBL/GenBank/DDBJ databases">
        <title>The genome of the North American firefly Photinus pyralis.</title>
        <authorList>
            <consortium name="Photinus pyralis genome working group"/>
            <person name="Fallon T.R."/>
            <person name="Sander Lower S.E."/>
            <person name="Weng J.-K."/>
        </authorList>
    </citation>
    <scope>NUCLEOTIDE SEQUENCE</scope>
    <source>
        <strain evidence="4">TRF0915ILg1</strain>
        <tissue evidence="4">Whole body</tissue>
    </source>
</reference>
<sequence>MIVSRMKSIAEKRVNRKITKAVVTVPIYFNDSQKQATKDAAIIAGFKDVTILSEPEAAAVAICNQYAKNFKGNVFIYNFSKFYFDATVVTINKGVCEVKATKGDCSLGGENINKRLETFLIEDCRLRYGKQILNDDLIQRRLKRTCQRVKIRLSSEYTAPIELMELSDCDYTTLLTRLFLEGLSADIFDRTLAIVNDCLQDSAFKRTDINEVVLVGGSSKMPKVKQILQEYFGEDKIKSTIDSQEIVVCGAAIHARSLVDTTDKEEVIEVISGSLGINVHGDQMRVIFPRHKQIPIQSTKQYQTVKDDQVSIIFHIYLGEDKIASRNHKLGSFAIKNLTKAPAREVKVKISYKITAEGILYVSATQINNSRNSPKIAIDLRKRGFIIANTEIQQEKQETQHSKLLRVPKQYS</sequence>
<protein>
    <submittedName>
        <fullName evidence="4">Uncharacterized protein</fullName>
    </submittedName>
</protein>
<dbReference type="PRINTS" id="PR00301">
    <property type="entry name" value="HEATSHOCK70"/>
</dbReference>
<dbReference type="SUPFAM" id="SSF53067">
    <property type="entry name" value="Actin-like ATPase domain"/>
    <property type="match status" value="2"/>
</dbReference>
<dbReference type="InterPro" id="IPR018181">
    <property type="entry name" value="Heat_shock_70_CS"/>
</dbReference>
<evidence type="ECO:0000256" key="1">
    <source>
        <dbReference type="ARBA" id="ARBA00007381"/>
    </source>
</evidence>
<evidence type="ECO:0000313" key="4">
    <source>
        <dbReference type="EMBL" id="KAF2894044.1"/>
    </source>
</evidence>
<dbReference type="PROSITE" id="PS01036">
    <property type="entry name" value="HSP70_3"/>
    <property type="match status" value="1"/>
</dbReference>
<dbReference type="AlphaFoldDB" id="A0A8K0GC35"/>
<keyword evidence="2" id="KW-0547">Nucleotide-binding</keyword>